<sequence length="247" mass="25629">MTAGGFVKRVASERAGAWEAAGLSWLRVPGGAPVVGVESVSPDQLVLQRLSPISPSVAQVESFGRQLAATHATGASGFGVGPDGWTRDGLQGPADDLIPLPLGPYDSWGAMYADLRVEPLARQAGLLGAAEGLLGRLRGGEFDETVAAPARLHGDLWAGNVVWTAAGGVLIDPAAHGGHPESDLGALTLFGAPHLERLLASYIEVAGVADGWRERLPLMQLHLVLLHAVLFGGGYVGQAASILRRYA</sequence>
<keyword evidence="2" id="KW-0812">Transmembrane</keyword>
<reference evidence="3 4" key="1">
    <citation type="submission" date="2020-05" db="EMBL/GenBank/DDBJ databases">
        <title>Flexivirga sp. ID2601S isolated from air conditioner.</title>
        <authorList>
            <person name="Kim D.H."/>
        </authorList>
    </citation>
    <scope>NUCLEOTIDE SEQUENCE [LARGE SCALE GENOMIC DNA]</scope>
    <source>
        <strain evidence="3 4">ID2601S</strain>
    </source>
</reference>
<dbReference type="Proteomes" id="UP000557772">
    <property type="component" value="Unassembled WGS sequence"/>
</dbReference>
<dbReference type="GO" id="GO:0016301">
    <property type="term" value="F:kinase activity"/>
    <property type="evidence" value="ECO:0007669"/>
    <property type="project" value="UniProtKB-UniRule"/>
</dbReference>
<gene>
    <name evidence="3" type="ORF">HJ588_02040</name>
</gene>
<dbReference type="EMBL" id="JABENB010000001">
    <property type="protein sequence ID" value="NNG38058.1"/>
    <property type="molecule type" value="Genomic_DNA"/>
</dbReference>
<evidence type="ECO:0000256" key="2">
    <source>
        <dbReference type="SAM" id="Phobius"/>
    </source>
</evidence>
<accession>A0A849AFS3</accession>
<comment type="similarity">
    <text evidence="1">Belongs to the fructosamine kinase family.</text>
</comment>
<proteinExistence type="inferred from homology"/>
<name>A0A849AFS3_9MICO</name>
<evidence type="ECO:0000313" key="4">
    <source>
        <dbReference type="Proteomes" id="UP000557772"/>
    </source>
</evidence>
<dbReference type="AlphaFoldDB" id="A0A849AFS3"/>
<keyword evidence="1 3" id="KW-0808">Transferase</keyword>
<dbReference type="PIRSF" id="PIRSF006221">
    <property type="entry name" value="Ketosamine-3-kinase"/>
    <property type="match status" value="1"/>
</dbReference>
<evidence type="ECO:0000256" key="1">
    <source>
        <dbReference type="PIRNR" id="PIRNR006221"/>
    </source>
</evidence>
<evidence type="ECO:0000313" key="3">
    <source>
        <dbReference type="EMBL" id="NNG38058.1"/>
    </source>
</evidence>
<dbReference type="InterPro" id="IPR011009">
    <property type="entry name" value="Kinase-like_dom_sf"/>
</dbReference>
<protein>
    <submittedName>
        <fullName evidence="3">Phosphotransferase</fullName>
    </submittedName>
</protein>
<keyword evidence="2" id="KW-1133">Transmembrane helix</keyword>
<dbReference type="RefSeq" id="WP_171151477.1">
    <property type="nucleotide sequence ID" value="NZ_JABENB010000001.1"/>
</dbReference>
<dbReference type="PANTHER" id="PTHR12149:SF8">
    <property type="entry name" value="PROTEIN-RIBULOSAMINE 3-KINASE"/>
    <property type="match status" value="1"/>
</dbReference>
<comment type="caution">
    <text evidence="3">The sequence shown here is derived from an EMBL/GenBank/DDBJ whole genome shotgun (WGS) entry which is preliminary data.</text>
</comment>
<dbReference type="SUPFAM" id="SSF56112">
    <property type="entry name" value="Protein kinase-like (PK-like)"/>
    <property type="match status" value="1"/>
</dbReference>
<keyword evidence="2" id="KW-0472">Membrane</keyword>
<dbReference type="Gene3D" id="1.10.510.10">
    <property type="entry name" value="Transferase(Phosphotransferase) domain 1"/>
    <property type="match status" value="1"/>
</dbReference>
<organism evidence="3 4">
    <name type="scientific">Flexivirga aerilata</name>
    <dbReference type="NCBI Taxonomy" id="1656889"/>
    <lineage>
        <taxon>Bacteria</taxon>
        <taxon>Bacillati</taxon>
        <taxon>Actinomycetota</taxon>
        <taxon>Actinomycetes</taxon>
        <taxon>Micrococcales</taxon>
        <taxon>Dermacoccaceae</taxon>
        <taxon>Flexivirga</taxon>
    </lineage>
</organism>
<dbReference type="Pfam" id="PF03881">
    <property type="entry name" value="Fructosamin_kin"/>
    <property type="match status" value="1"/>
</dbReference>
<feature type="transmembrane region" description="Helical" evidence="2">
    <location>
        <begin position="223"/>
        <end position="243"/>
    </location>
</feature>
<keyword evidence="4" id="KW-1185">Reference proteome</keyword>
<dbReference type="PANTHER" id="PTHR12149">
    <property type="entry name" value="FRUCTOSAMINE 3 KINASE-RELATED PROTEIN"/>
    <property type="match status" value="1"/>
</dbReference>
<dbReference type="Gene3D" id="1.20.1270.240">
    <property type="match status" value="1"/>
</dbReference>
<dbReference type="InterPro" id="IPR016477">
    <property type="entry name" value="Fructo-/Ketosamine-3-kinase"/>
</dbReference>
<keyword evidence="1" id="KW-0418">Kinase</keyword>